<name>A0AAW0Z0P6_9TREE</name>
<dbReference type="Proteomes" id="UP001388673">
    <property type="component" value="Unassembled WGS sequence"/>
</dbReference>
<dbReference type="RefSeq" id="XP_066803996.1">
    <property type="nucleotide sequence ID" value="XM_066945307.1"/>
</dbReference>
<proteinExistence type="predicted"/>
<gene>
    <name evidence="1" type="ORF">IAR55_002190</name>
</gene>
<dbReference type="EMBL" id="JBCAWK010000004">
    <property type="protein sequence ID" value="KAK8861371.1"/>
    <property type="molecule type" value="Genomic_DNA"/>
</dbReference>
<evidence type="ECO:0000313" key="2">
    <source>
        <dbReference type="Proteomes" id="UP001388673"/>
    </source>
</evidence>
<protein>
    <submittedName>
        <fullName evidence="1">Uncharacterized protein</fullName>
    </submittedName>
</protein>
<dbReference type="KEGG" id="kne:92179449"/>
<reference evidence="1 2" key="1">
    <citation type="journal article" date="2024" name="bioRxiv">
        <title>Comparative genomics of Cryptococcus and Kwoniella reveals pathogenesis evolution and contrasting karyotype dynamics via intercentromeric recombination or chromosome fusion.</title>
        <authorList>
            <person name="Coelho M.A."/>
            <person name="David-Palma M."/>
            <person name="Shea T."/>
            <person name="Bowers K."/>
            <person name="McGinley-Smith S."/>
            <person name="Mohammad A.W."/>
            <person name="Gnirke A."/>
            <person name="Yurkov A.M."/>
            <person name="Nowrousian M."/>
            <person name="Sun S."/>
            <person name="Cuomo C.A."/>
            <person name="Heitman J."/>
        </authorList>
    </citation>
    <scope>NUCLEOTIDE SEQUENCE [LARGE SCALE GENOMIC DNA]</scope>
    <source>
        <strain evidence="1 2">CBS 13917</strain>
    </source>
</reference>
<keyword evidence="2" id="KW-1185">Reference proteome</keyword>
<sequence>MKLNLDSEYAAVKVSSEICTLFPKAWARPANSQLPSNILYFYQQYIDGEAAFGIMISIPPITDPAIRLIRNYAAFMIQLEKLSFDKVGSLRTADDGSFQVGPCLERLPVLQHPPYFLGPFGTAKQRYLAVINARVGQTLQGARHAPSMELLHYLILLDLKSYVSDCPAAILTCKAEVFAAPTNMTGTPVIYTPIFSPLQKSIISKTAIEHTEVCVAEGMRVTF</sequence>
<comment type="caution">
    <text evidence="1">The sequence shown here is derived from an EMBL/GenBank/DDBJ whole genome shotgun (WGS) entry which is preliminary data.</text>
</comment>
<accession>A0AAW0Z0P6</accession>
<dbReference type="GeneID" id="92179449"/>
<organism evidence="1 2">
    <name type="scientific">Kwoniella newhampshirensis</name>
    <dbReference type="NCBI Taxonomy" id="1651941"/>
    <lineage>
        <taxon>Eukaryota</taxon>
        <taxon>Fungi</taxon>
        <taxon>Dikarya</taxon>
        <taxon>Basidiomycota</taxon>
        <taxon>Agaricomycotina</taxon>
        <taxon>Tremellomycetes</taxon>
        <taxon>Tremellales</taxon>
        <taxon>Cryptococcaceae</taxon>
        <taxon>Kwoniella</taxon>
    </lineage>
</organism>
<dbReference type="AlphaFoldDB" id="A0AAW0Z0P6"/>
<evidence type="ECO:0000313" key="1">
    <source>
        <dbReference type="EMBL" id="KAK8861371.1"/>
    </source>
</evidence>